<evidence type="ECO:0000256" key="3">
    <source>
        <dbReference type="ARBA" id="ARBA00022603"/>
    </source>
</evidence>
<dbReference type="InterPro" id="IPR029063">
    <property type="entry name" value="SAM-dependent_MTases_sf"/>
</dbReference>
<accession>A0ABW3H1U7</accession>
<comment type="catalytic activity">
    <reaction evidence="1">
        <text>L-glutamyl-[protein] + S-adenosyl-L-methionine = [protein]-L-glutamate 5-O-methyl ester + S-adenosyl-L-homocysteine</text>
        <dbReference type="Rhea" id="RHEA:24452"/>
        <dbReference type="Rhea" id="RHEA-COMP:10208"/>
        <dbReference type="Rhea" id="RHEA-COMP:10311"/>
        <dbReference type="ChEBI" id="CHEBI:29973"/>
        <dbReference type="ChEBI" id="CHEBI:57856"/>
        <dbReference type="ChEBI" id="CHEBI:59789"/>
        <dbReference type="ChEBI" id="CHEBI:82795"/>
        <dbReference type="EC" id="2.1.1.80"/>
    </reaction>
</comment>
<dbReference type="Gene3D" id="1.25.40.10">
    <property type="entry name" value="Tetratricopeptide repeat domain"/>
    <property type="match status" value="1"/>
</dbReference>
<keyword evidence="3 8" id="KW-0489">Methyltransferase</keyword>
<proteinExistence type="predicted"/>
<dbReference type="EC" id="2.1.1.80" evidence="2"/>
<evidence type="ECO:0000256" key="4">
    <source>
        <dbReference type="ARBA" id="ARBA00022679"/>
    </source>
</evidence>
<dbReference type="InterPro" id="IPR011990">
    <property type="entry name" value="TPR-like_helical_dom_sf"/>
</dbReference>
<dbReference type="SMART" id="SM00138">
    <property type="entry name" value="MeTrc"/>
    <property type="match status" value="1"/>
</dbReference>
<comment type="caution">
    <text evidence="8">The sequence shown here is derived from an EMBL/GenBank/DDBJ whole genome shotgun (WGS) entry which is preliminary data.</text>
</comment>
<keyword evidence="4" id="KW-0808">Transferase</keyword>
<dbReference type="Gene3D" id="3.40.50.150">
    <property type="entry name" value="Vaccinia Virus protein VP39"/>
    <property type="match status" value="1"/>
</dbReference>
<protein>
    <recommendedName>
        <fullName evidence="2">protein-glutamate O-methyltransferase</fullName>
        <ecNumber evidence="2">2.1.1.80</ecNumber>
    </recommendedName>
</protein>
<dbReference type="InterPro" id="IPR022642">
    <property type="entry name" value="CheR_C"/>
</dbReference>
<gene>
    <name evidence="8" type="ORF">ACFQ1E_03265</name>
</gene>
<organism evidence="8 9">
    <name type="scientific">Sphingomonas canadensis</name>
    <dbReference type="NCBI Taxonomy" id="1219257"/>
    <lineage>
        <taxon>Bacteria</taxon>
        <taxon>Pseudomonadati</taxon>
        <taxon>Pseudomonadota</taxon>
        <taxon>Alphaproteobacteria</taxon>
        <taxon>Sphingomonadales</taxon>
        <taxon>Sphingomonadaceae</taxon>
        <taxon>Sphingomonas</taxon>
    </lineage>
</organism>
<dbReference type="GO" id="GO:0008168">
    <property type="term" value="F:methyltransferase activity"/>
    <property type="evidence" value="ECO:0007669"/>
    <property type="project" value="UniProtKB-KW"/>
</dbReference>
<dbReference type="PROSITE" id="PS50123">
    <property type="entry name" value="CHER"/>
    <property type="match status" value="1"/>
</dbReference>
<evidence type="ECO:0000256" key="2">
    <source>
        <dbReference type="ARBA" id="ARBA00012534"/>
    </source>
</evidence>
<keyword evidence="5" id="KW-0949">S-adenosyl-L-methionine</keyword>
<dbReference type="RefSeq" id="WP_264942403.1">
    <property type="nucleotide sequence ID" value="NZ_JAPDRA010000001.1"/>
</dbReference>
<dbReference type="PANTHER" id="PTHR24422">
    <property type="entry name" value="CHEMOTAXIS PROTEIN METHYLTRANSFERASE"/>
    <property type="match status" value="1"/>
</dbReference>
<sequence>MSAVAAAPDIERFRRAVRRWIGLDFDTGRSGGLAGVLARRMRASGLAEAAYLAWLEGAPGAAELRALAQELTVTETSFFRHPGQIQAFAEIVLPDRARAAAAEGRALSILSAGCASGEEPYTLAACARESPALAGRAIGILGIDVNPAMLRKAEAGRYSEWSLRQTPPELRNQLFRRDGGDSVLIPAVRRLVGFEERNLVADDPAFWATGRFDVIFCRNVLMYFPPATARAVVARMAQSLAPGGYLFLGYAETLRGLTTGFQICHTGDAFYYRLKDGARLPPPPDAPFRQPYPLPSAEAPAAAVPHLVSDAPPPPGRPLKRPARRPAPQPARGWDGLHAAAELLAHERFDDAATVLGGLTADQARAPEALLLAAILQTHGGNIPAAERICAELLALDDFNAGAHHLLALCHENRGDPEGAARHDRIAAYIDPGFAMPRLHLGLLARRAGRIDEARANLEQALLLLDGEDGVRFHLFAGGFGRAALTALCSAELAACGAPR</sequence>
<dbReference type="SUPFAM" id="SSF48452">
    <property type="entry name" value="TPR-like"/>
    <property type="match status" value="1"/>
</dbReference>
<name>A0ABW3H1U7_9SPHN</name>
<dbReference type="EMBL" id="JBHTJG010000001">
    <property type="protein sequence ID" value="MFD0945353.1"/>
    <property type="molecule type" value="Genomic_DNA"/>
</dbReference>
<feature type="region of interest" description="Disordered" evidence="6">
    <location>
        <begin position="306"/>
        <end position="332"/>
    </location>
</feature>
<evidence type="ECO:0000256" key="6">
    <source>
        <dbReference type="SAM" id="MobiDB-lite"/>
    </source>
</evidence>
<dbReference type="InterPro" id="IPR050903">
    <property type="entry name" value="Bact_Chemotaxis_MeTrfase"/>
</dbReference>
<evidence type="ECO:0000313" key="9">
    <source>
        <dbReference type="Proteomes" id="UP001596977"/>
    </source>
</evidence>
<keyword evidence="9" id="KW-1185">Reference proteome</keyword>
<dbReference type="Pfam" id="PF01739">
    <property type="entry name" value="CheR"/>
    <property type="match status" value="1"/>
</dbReference>
<dbReference type="SMART" id="SM00028">
    <property type="entry name" value="TPR"/>
    <property type="match status" value="3"/>
</dbReference>
<evidence type="ECO:0000256" key="5">
    <source>
        <dbReference type="ARBA" id="ARBA00022691"/>
    </source>
</evidence>
<evidence type="ECO:0000256" key="1">
    <source>
        <dbReference type="ARBA" id="ARBA00001541"/>
    </source>
</evidence>
<evidence type="ECO:0000259" key="7">
    <source>
        <dbReference type="PROSITE" id="PS50123"/>
    </source>
</evidence>
<dbReference type="GO" id="GO:0032259">
    <property type="term" value="P:methylation"/>
    <property type="evidence" value="ECO:0007669"/>
    <property type="project" value="UniProtKB-KW"/>
</dbReference>
<dbReference type="InterPro" id="IPR000780">
    <property type="entry name" value="CheR_MeTrfase"/>
</dbReference>
<dbReference type="PANTHER" id="PTHR24422:SF19">
    <property type="entry name" value="CHEMOTAXIS PROTEIN METHYLTRANSFERASE"/>
    <property type="match status" value="1"/>
</dbReference>
<dbReference type="InterPro" id="IPR019734">
    <property type="entry name" value="TPR_rpt"/>
</dbReference>
<dbReference type="PRINTS" id="PR00996">
    <property type="entry name" value="CHERMTFRASE"/>
</dbReference>
<evidence type="ECO:0000313" key="8">
    <source>
        <dbReference type="EMBL" id="MFD0945353.1"/>
    </source>
</evidence>
<feature type="domain" description="CheR-type methyltransferase" evidence="7">
    <location>
        <begin position="1"/>
        <end position="276"/>
    </location>
</feature>
<dbReference type="SUPFAM" id="SSF47757">
    <property type="entry name" value="Chemotaxis receptor methyltransferase CheR, N-terminal domain"/>
    <property type="match status" value="1"/>
</dbReference>
<dbReference type="InterPro" id="IPR036804">
    <property type="entry name" value="CheR_N_sf"/>
</dbReference>
<reference evidence="9" key="1">
    <citation type="journal article" date="2019" name="Int. J. Syst. Evol. Microbiol.">
        <title>The Global Catalogue of Microorganisms (GCM) 10K type strain sequencing project: providing services to taxonomists for standard genome sequencing and annotation.</title>
        <authorList>
            <consortium name="The Broad Institute Genomics Platform"/>
            <consortium name="The Broad Institute Genome Sequencing Center for Infectious Disease"/>
            <person name="Wu L."/>
            <person name="Ma J."/>
        </authorList>
    </citation>
    <scope>NUCLEOTIDE SEQUENCE [LARGE SCALE GENOMIC DNA]</scope>
    <source>
        <strain evidence="9">CCUG 62982</strain>
    </source>
</reference>
<dbReference type="Gene3D" id="1.10.155.10">
    <property type="entry name" value="Chemotaxis receptor methyltransferase CheR, N-terminal domain"/>
    <property type="match status" value="1"/>
</dbReference>
<dbReference type="CDD" id="cd02440">
    <property type="entry name" value="AdoMet_MTases"/>
    <property type="match status" value="1"/>
</dbReference>
<dbReference type="SUPFAM" id="SSF53335">
    <property type="entry name" value="S-adenosyl-L-methionine-dependent methyltransferases"/>
    <property type="match status" value="1"/>
</dbReference>
<dbReference type="Proteomes" id="UP001596977">
    <property type="component" value="Unassembled WGS sequence"/>
</dbReference>